<feature type="region of interest" description="Disordered" evidence="1">
    <location>
        <begin position="314"/>
        <end position="339"/>
    </location>
</feature>
<evidence type="ECO:0000313" key="2">
    <source>
        <dbReference type="EMBL" id="GBF81773.1"/>
    </source>
</evidence>
<dbReference type="Gene3D" id="2.60.450.10">
    <property type="entry name" value="Lipopolysaccharide (LPS) transport protein A like domain"/>
    <property type="match status" value="1"/>
</dbReference>
<dbReference type="Proteomes" id="UP000287247">
    <property type="component" value="Unassembled WGS sequence"/>
</dbReference>
<sequence length="819" mass="90314">MNPYTLISQMPSGVKEPLLLSQSTTQDNAPAPAVVEFYLSNPQEIPNPTLSPLPPSGDGTANLLGNPISVGGSSQNNSPAIPPLQSEGVDPSQSVSSEGSNSASEVILGLTQAKIANPNQSHRLVARKRGGKARQFILSAPPTDIKSPSQVSQRQFEIFPDTPTPSEGTPTPEQNVGIVELIADRQEYDSVQKVVYAEGNVVMRFANGVLLADRLRVNLPDQFAVAEGKVVLERGEQILRGERFEYFFVQDSGVIFNANGEIYQPTTGRDFAPILPNDTETGRIPNLTLNERLANNQPLQRIVTTQGVSFGTSFGIGEDSQPGGPIPQLPGTSAPPKGGQINRIRFQAERMEFDADGWRATNARLTNDPFSPPELEIKAETATYRNIAPLVDEVKLTNSRVVLDQENSFPTQDRLILDRRDRQPGVVSFGYDDRDRGGLFVERGFKVIDTLPVSWEIKPQYYIQKGIFPDSITTDDSNTDLFETNKDDIDPVSPPTFGFTSQLEASFNERTSFFARTSLSTLELSDFEDAFRAKTFVQHRIGDLDRPHDLRFEYNYRERLFNGSLGFQTVRNSVGAIIVSPPIYLQDSGLQLSYQASFQNVNADTDRASLLSPNRDNNRVTLFRSQGAASLSRGFWLWVGETLPPTPEEGLKYTSTPVQPFLQFSTGVTAVGSIYGNGSSQPSISGSLGLLGQFGNFSRPFFDYTGFNLTFSQALRGDPSPFLFDRFADLKVISWGLTQQLYGPVRFGVQSAYNIDTDEEINTDLFLEYSRRTYSILLRYNTVLKVGSISLRISDFNWGGNPGPFDGTGIRPVIQGIPR</sequence>
<organism evidence="2 3">
    <name type="scientific">Aphanothece sacrum FPU1</name>
    <dbReference type="NCBI Taxonomy" id="1920663"/>
    <lineage>
        <taxon>Bacteria</taxon>
        <taxon>Bacillati</taxon>
        <taxon>Cyanobacteriota</taxon>
        <taxon>Cyanophyceae</taxon>
        <taxon>Oscillatoriophycideae</taxon>
        <taxon>Chroococcales</taxon>
        <taxon>Aphanothecaceae</taxon>
        <taxon>Aphanothece</taxon>
    </lineage>
</organism>
<name>A0A401IKF8_APHSA</name>
<feature type="region of interest" description="Disordered" evidence="1">
    <location>
        <begin position="45"/>
        <end position="103"/>
    </location>
</feature>
<evidence type="ECO:0000313" key="3">
    <source>
        <dbReference type="Proteomes" id="UP000287247"/>
    </source>
</evidence>
<dbReference type="GO" id="GO:0009279">
    <property type="term" value="C:cell outer membrane"/>
    <property type="evidence" value="ECO:0007669"/>
    <property type="project" value="TreeGrafter"/>
</dbReference>
<accession>A0A401IKF8</accession>
<dbReference type="InterPro" id="IPR050218">
    <property type="entry name" value="LptD"/>
</dbReference>
<evidence type="ECO:0008006" key="4">
    <source>
        <dbReference type="Google" id="ProtNLM"/>
    </source>
</evidence>
<dbReference type="Pfam" id="PF12600">
    <property type="entry name" value="DUF3769"/>
    <property type="match status" value="1"/>
</dbReference>
<dbReference type="GO" id="GO:1990351">
    <property type="term" value="C:transporter complex"/>
    <property type="evidence" value="ECO:0007669"/>
    <property type="project" value="TreeGrafter"/>
</dbReference>
<dbReference type="AlphaFoldDB" id="A0A401IKF8"/>
<gene>
    <name evidence="2" type="ORF">AsFPU1_3193</name>
</gene>
<proteinExistence type="predicted"/>
<dbReference type="PANTHER" id="PTHR30189">
    <property type="entry name" value="LPS-ASSEMBLY PROTEIN"/>
    <property type="match status" value="1"/>
</dbReference>
<evidence type="ECO:0000256" key="1">
    <source>
        <dbReference type="SAM" id="MobiDB-lite"/>
    </source>
</evidence>
<dbReference type="InterPro" id="IPR022244">
    <property type="entry name" value="DUF3769"/>
</dbReference>
<comment type="caution">
    <text evidence="2">The sequence shown here is derived from an EMBL/GenBank/DDBJ whole genome shotgun (WGS) entry which is preliminary data.</text>
</comment>
<protein>
    <recommendedName>
        <fullName evidence="4">Organic solvent tolerance protein OstA</fullName>
    </recommendedName>
</protein>
<feature type="compositionally biased region" description="Low complexity" evidence="1">
    <location>
        <begin position="92"/>
        <end position="103"/>
    </location>
</feature>
<dbReference type="PANTHER" id="PTHR30189:SF1">
    <property type="entry name" value="LPS-ASSEMBLY PROTEIN LPTD"/>
    <property type="match status" value="1"/>
</dbReference>
<reference evidence="3" key="1">
    <citation type="submission" date="2017-05" db="EMBL/GenBank/DDBJ databases">
        <title>Physiological properties and genetic analysis related to exopolysaccharide production of fresh-water unicellular cyanobacterium Aphanothece sacrum, Suizenji Nori, that has been cultured as a food source in Japan.</title>
        <authorList>
            <person name="Kanesaki Y."/>
            <person name="Yoshikawa S."/>
            <person name="Ohki K."/>
        </authorList>
    </citation>
    <scope>NUCLEOTIDE SEQUENCE [LARGE SCALE GENOMIC DNA]</scope>
    <source>
        <strain evidence="3">FPU1</strain>
    </source>
</reference>
<keyword evidence="3" id="KW-1185">Reference proteome</keyword>
<dbReference type="EMBL" id="BDQK01000013">
    <property type="protein sequence ID" value="GBF81773.1"/>
    <property type="molecule type" value="Genomic_DNA"/>
</dbReference>